<dbReference type="InterPro" id="IPR012454">
    <property type="entry name" value="DUF1659"/>
</dbReference>
<reference evidence="2 3" key="1">
    <citation type="submission" date="2019-08" db="EMBL/GenBank/DDBJ databases">
        <title>In-depth cultivation of the pig gut microbiome towards novel bacterial diversity and tailored functional studies.</title>
        <authorList>
            <person name="Wylensek D."/>
            <person name="Hitch T.C.A."/>
            <person name="Clavel T."/>
        </authorList>
    </citation>
    <scope>NUCLEOTIDE SEQUENCE [LARGE SCALE GENOMIC DNA]</scope>
    <source>
        <strain evidence="2 3">WCA-389-WT-5B</strain>
    </source>
</reference>
<protein>
    <submittedName>
        <fullName evidence="2">DUF1659 domain-containing protein</fullName>
    </submittedName>
</protein>
<dbReference type="Proteomes" id="UP000441455">
    <property type="component" value="Unassembled WGS sequence"/>
</dbReference>
<feature type="domain" description="DUF1659" evidence="1">
    <location>
        <begin position="4"/>
        <end position="75"/>
    </location>
</feature>
<evidence type="ECO:0000259" key="1">
    <source>
        <dbReference type="Pfam" id="PF07872"/>
    </source>
</evidence>
<dbReference type="EMBL" id="VULN01000001">
    <property type="protein sequence ID" value="MSS81021.1"/>
    <property type="molecule type" value="Genomic_DNA"/>
</dbReference>
<dbReference type="AlphaFoldDB" id="A0A6N7VVB0"/>
<accession>A0A6N7VVB0</accession>
<name>A0A6N7VVB0_ACIFE</name>
<evidence type="ECO:0000313" key="2">
    <source>
        <dbReference type="EMBL" id="MSS81021.1"/>
    </source>
</evidence>
<organism evidence="2 3">
    <name type="scientific">Acidaminococcus fermentans</name>
    <dbReference type="NCBI Taxonomy" id="905"/>
    <lineage>
        <taxon>Bacteria</taxon>
        <taxon>Bacillati</taxon>
        <taxon>Bacillota</taxon>
        <taxon>Negativicutes</taxon>
        <taxon>Acidaminococcales</taxon>
        <taxon>Acidaminococcaceae</taxon>
        <taxon>Acidaminococcus</taxon>
    </lineage>
</organism>
<sequence>MKMAIQKNLTAVTLQLEISNGVDKNDQPKFKNISYEKLSTDATPEKLAEVGKEFGGLMAEAPKGMYIVERHTLEEVA</sequence>
<dbReference type="OrthoDB" id="3035427at2"/>
<gene>
    <name evidence="2" type="ORF">FX155_00055</name>
</gene>
<proteinExistence type="predicted"/>
<evidence type="ECO:0000313" key="3">
    <source>
        <dbReference type="Proteomes" id="UP000441455"/>
    </source>
</evidence>
<dbReference type="Pfam" id="PF07872">
    <property type="entry name" value="DUF1659"/>
    <property type="match status" value="1"/>
</dbReference>
<comment type="caution">
    <text evidence="2">The sequence shown here is derived from an EMBL/GenBank/DDBJ whole genome shotgun (WGS) entry which is preliminary data.</text>
</comment>